<evidence type="ECO:0000313" key="3">
    <source>
        <dbReference type="EMBL" id="KAK7506714.1"/>
    </source>
</evidence>
<name>A0ABD0M4E9_9CAEN</name>
<dbReference type="Proteomes" id="UP001519460">
    <property type="component" value="Unassembled WGS sequence"/>
</dbReference>
<evidence type="ECO:0000313" key="4">
    <source>
        <dbReference type="Proteomes" id="UP001519460"/>
    </source>
</evidence>
<keyword evidence="2" id="KW-0812">Transmembrane</keyword>
<keyword evidence="2" id="KW-0472">Membrane</keyword>
<gene>
    <name evidence="3" type="ORF">BaRGS_00002189</name>
</gene>
<feature type="transmembrane region" description="Helical" evidence="2">
    <location>
        <begin position="112"/>
        <end position="135"/>
    </location>
</feature>
<proteinExistence type="predicted"/>
<feature type="non-terminal residue" evidence="3">
    <location>
        <position position="136"/>
    </location>
</feature>
<evidence type="ECO:0000256" key="1">
    <source>
        <dbReference type="SAM" id="MobiDB-lite"/>
    </source>
</evidence>
<protein>
    <submittedName>
        <fullName evidence="3">Uncharacterized protein</fullName>
    </submittedName>
</protein>
<sequence>MPISSGALEWPASFYSKPEEEERGSDAGSLTPVNSPRDYEWQPQLTNRENYENWRRKMDRKDPLRTRKREKGNCCDCFGQSKVNVQKEDVVIDSNRENWDVIKRRRRRRCCLLGFCLSLAFTVLVATFVFAFLHFT</sequence>
<dbReference type="AlphaFoldDB" id="A0ABD0M4E9"/>
<organism evidence="3 4">
    <name type="scientific">Batillaria attramentaria</name>
    <dbReference type="NCBI Taxonomy" id="370345"/>
    <lineage>
        <taxon>Eukaryota</taxon>
        <taxon>Metazoa</taxon>
        <taxon>Spiralia</taxon>
        <taxon>Lophotrochozoa</taxon>
        <taxon>Mollusca</taxon>
        <taxon>Gastropoda</taxon>
        <taxon>Caenogastropoda</taxon>
        <taxon>Sorbeoconcha</taxon>
        <taxon>Cerithioidea</taxon>
        <taxon>Batillariidae</taxon>
        <taxon>Batillaria</taxon>
    </lineage>
</organism>
<accession>A0ABD0M4E9</accession>
<feature type="region of interest" description="Disordered" evidence="1">
    <location>
        <begin position="1"/>
        <end position="44"/>
    </location>
</feature>
<reference evidence="3 4" key="1">
    <citation type="journal article" date="2023" name="Sci. Data">
        <title>Genome assembly of the Korean intertidal mud-creeper Batillaria attramentaria.</title>
        <authorList>
            <person name="Patra A.K."/>
            <person name="Ho P.T."/>
            <person name="Jun S."/>
            <person name="Lee S.J."/>
            <person name="Kim Y."/>
            <person name="Won Y.J."/>
        </authorList>
    </citation>
    <scope>NUCLEOTIDE SEQUENCE [LARGE SCALE GENOMIC DNA]</scope>
    <source>
        <strain evidence="3">Wonlab-2016</strain>
    </source>
</reference>
<dbReference type="EMBL" id="JACVVK020000006">
    <property type="protein sequence ID" value="KAK7506714.1"/>
    <property type="molecule type" value="Genomic_DNA"/>
</dbReference>
<keyword evidence="4" id="KW-1185">Reference proteome</keyword>
<keyword evidence="2" id="KW-1133">Transmembrane helix</keyword>
<evidence type="ECO:0000256" key="2">
    <source>
        <dbReference type="SAM" id="Phobius"/>
    </source>
</evidence>
<comment type="caution">
    <text evidence="3">The sequence shown here is derived from an EMBL/GenBank/DDBJ whole genome shotgun (WGS) entry which is preliminary data.</text>
</comment>